<keyword evidence="1" id="KW-0812">Transmembrane</keyword>
<feature type="transmembrane region" description="Helical" evidence="1">
    <location>
        <begin position="6"/>
        <end position="26"/>
    </location>
</feature>
<feature type="domain" description="CAAX prenyl protease 2/Lysostaphin resistance protein A-like" evidence="2">
    <location>
        <begin position="260"/>
        <end position="340"/>
    </location>
</feature>
<evidence type="ECO:0000313" key="4">
    <source>
        <dbReference type="Proteomes" id="UP000625210"/>
    </source>
</evidence>
<evidence type="ECO:0000259" key="2">
    <source>
        <dbReference type="Pfam" id="PF02517"/>
    </source>
</evidence>
<dbReference type="GO" id="GO:0080120">
    <property type="term" value="P:CAAX-box protein maturation"/>
    <property type="evidence" value="ECO:0007669"/>
    <property type="project" value="UniProtKB-ARBA"/>
</dbReference>
<protein>
    <recommendedName>
        <fullName evidence="2">CAAX prenyl protease 2/Lysostaphin resistance protein A-like domain-containing protein</fullName>
    </recommendedName>
</protein>
<feature type="transmembrane region" description="Helical" evidence="1">
    <location>
        <begin position="93"/>
        <end position="113"/>
    </location>
</feature>
<keyword evidence="1" id="KW-1133">Transmembrane helix</keyword>
<keyword evidence="1" id="KW-0472">Membrane</keyword>
<feature type="transmembrane region" description="Helical" evidence="1">
    <location>
        <begin position="214"/>
        <end position="235"/>
    </location>
</feature>
<feature type="transmembrane region" description="Helical" evidence="1">
    <location>
        <begin position="134"/>
        <end position="155"/>
    </location>
</feature>
<reference evidence="3" key="2">
    <citation type="submission" date="2020-09" db="EMBL/GenBank/DDBJ databases">
        <authorList>
            <person name="Sun Q."/>
            <person name="Zhou Y."/>
        </authorList>
    </citation>
    <scope>NUCLEOTIDE SEQUENCE</scope>
    <source>
        <strain evidence="3">CGMCC 1.15179</strain>
    </source>
</reference>
<keyword evidence="4" id="KW-1185">Reference proteome</keyword>
<feature type="transmembrane region" description="Helical" evidence="1">
    <location>
        <begin position="305"/>
        <end position="322"/>
    </location>
</feature>
<dbReference type="AlphaFoldDB" id="A0A8J2VF54"/>
<organism evidence="3 4">
    <name type="scientific">Marinithermofilum abyssi</name>
    <dbReference type="NCBI Taxonomy" id="1571185"/>
    <lineage>
        <taxon>Bacteria</taxon>
        <taxon>Bacillati</taxon>
        <taxon>Bacillota</taxon>
        <taxon>Bacilli</taxon>
        <taxon>Bacillales</taxon>
        <taxon>Thermoactinomycetaceae</taxon>
        <taxon>Marinithermofilum</taxon>
    </lineage>
</organism>
<dbReference type="EMBL" id="BMHQ01000001">
    <property type="protein sequence ID" value="GGE05384.1"/>
    <property type="molecule type" value="Genomic_DNA"/>
</dbReference>
<accession>A0A8J2VF54</accession>
<feature type="transmembrane region" description="Helical" evidence="1">
    <location>
        <begin position="175"/>
        <end position="193"/>
    </location>
</feature>
<feature type="transmembrane region" description="Helical" evidence="1">
    <location>
        <begin position="47"/>
        <end position="73"/>
    </location>
</feature>
<proteinExistence type="predicted"/>
<sequence>MIIIEALLTVLQFVPLLFLLWLGNLAEGRRTAKLATGGRGFIITTYTLLLFVLGGFMLFGVLLTLLGNLLQHIPLPPETQAPLPPGGQLDHGLLTRLGLSWAIPALLGMLLLIPYFRRTLSRLLPIDPENRVHTVALASSTLIGVYFFSMVAIGLDKMVDLTSGMKESNPLPSMWAQQITFFLLAVIGVGWLSRRDFLSALHRLGIVRPNIRQILVGIGTGLILVVVALVLENAARMLGFPTDPHVEKLTRQLIGPMYGSVWGILTLGLAAALGEESIFRGALLPRFGLFFTTLLFALVHSNYGLSLSTLIVFVVGLILGVIRKRHNTSTSMVVHATYNITLGILAGLSINF</sequence>
<evidence type="ECO:0000256" key="1">
    <source>
        <dbReference type="SAM" id="Phobius"/>
    </source>
</evidence>
<comment type="caution">
    <text evidence="3">The sequence shown here is derived from an EMBL/GenBank/DDBJ whole genome shotgun (WGS) entry which is preliminary data.</text>
</comment>
<evidence type="ECO:0000313" key="3">
    <source>
        <dbReference type="EMBL" id="GGE05384.1"/>
    </source>
</evidence>
<dbReference type="Pfam" id="PF02517">
    <property type="entry name" value="Rce1-like"/>
    <property type="match status" value="1"/>
</dbReference>
<gene>
    <name evidence="3" type="ORF">GCM10011571_03090</name>
</gene>
<dbReference type="GO" id="GO:0004175">
    <property type="term" value="F:endopeptidase activity"/>
    <property type="evidence" value="ECO:0007669"/>
    <property type="project" value="UniProtKB-ARBA"/>
</dbReference>
<feature type="transmembrane region" description="Helical" evidence="1">
    <location>
        <begin position="281"/>
        <end position="299"/>
    </location>
</feature>
<feature type="transmembrane region" description="Helical" evidence="1">
    <location>
        <begin position="255"/>
        <end position="274"/>
    </location>
</feature>
<dbReference type="RefSeq" id="WP_188646158.1">
    <property type="nucleotide sequence ID" value="NZ_BMHQ01000001.1"/>
</dbReference>
<dbReference type="InterPro" id="IPR003675">
    <property type="entry name" value="Rce1/LyrA-like_dom"/>
</dbReference>
<reference evidence="3" key="1">
    <citation type="journal article" date="2014" name="Int. J. Syst. Evol. Microbiol.">
        <title>Complete genome sequence of Corynebacterium casei LMG S-19264T (=DSM 44701T), isolated from a smear-ripened cheese.</title>
        <authorList>
            <consortium name="US DOE Joint Genome Institute (JGI-PGF)"/>
            <person name="Walter F."/>
            <person name="Albersmeier A."/>
            <person name="Kalinowski J."/>
            <person name="Ruckert C."/>
        </authorList>
    </citation>
    <scope>NUCLEOTIDE SEQUENCE</scope>
    <source>
        <strain evidence="3">CGMCC 1.15179</strain>
    </source>
</reference>
<dbReference type="Proteomes" id="UP000625210">
    <property type="component" value="Unassembled WGS sequence"/>
</dbReference>
<name>A0A8J2VF54_9BACL</name>